<feature type="signal peptide" evidence="1">
    <location>
        <begin position="1"/>
        <end position="18"/>
    </location>
</feature>
<dbReference type="Proteomes" id="UP000184474">
    <property type="component" value="Unassembled WGS sequence"/>
</dbReference>
<dbReference type="RefSeq" id="WP_073121242.1">
    <property type="nucleotide sequence ID" value="NZ_FRAA01000002.1"/>
</dbReference>
<organism evidence="2 3">
    <name type="scientific">Reichenbachiella agariperforans</name>
    <dbReference type="NCBI Taxonomy" id="156994"/>
    <lineage>
        <taxon>Bacteria</taxon>
        <taxon>Pseudomonadati</taxon>
        <taxon>Bacteroidota</taxon>
        <taxon>Cytophagia</taxon>
        <taxon>Cytophagales</taxon>
        <taxon>Reichenbachiellaceae</taxon>
        <taxon>Reichenbachiella</taxon>
    </lineage>
</organism>
<dbReference type="AlphaFoldDB" id="A0A1M6NN41"/>
<protein>
    <recommendedName>
        <fullName evidence="4">Outer membrane protein beta-barrel domain-containing protein</fullName>
    </recommendedName>
</protein>
<dbReference type="STRING" id="156994.SAMN04488028_102327"/>
<evidence type="ECO:0000313" key="2">
    <source>
        <dbReference type="EMBL" id="SHJ97103.1"/>
    </source>
</evidence>
<keyword evidence="3" id="KW-1185">Reference proteome</keyword>
<name>A0A1M6NN41_REIAG</name>
<accession>A0A1M6NN41</accession>
<gene>
    <name evidence="2" type="ORF">SAMN04488028_102327</name>
</gene>
<evidence type="ECO:0008006" key="4">
    <source>
        <dbReference type="Google" id="ProtNLM"/>
    </source>
</evidence>
<sequence length="422" mass="48856">MRRFLGLFCLLSSLSAVSQNDFRAGFIINHQQDTISGYIDYRGNKTNSEKCFFKSELDSEDKITYTPQEIQSYRFIDSKYYVAQRFETKEGSKMVFTEYLIDGIVDFYYYFDSEGGHYLIDCDGELRPLNNEEVETYENHHTYKSESKEYVGLLRYAFRDSPTLMRKAGSKPLNHKNLINLGSQYHAEVCADESCIVYEKKLPAATVNFGPLIGGQLVWLRSGENAYRDASRYLNGNTYSSNPYGLAGLFVRINLPNLDERVYFQYEISYQRWTASSLNVEHLEIYDIDRRNYIVFDNQMVSNSLVWRFHFPNKKLRPILAAGVFMDFIVDQDGYRDQTIHYHDGGPYDGEVFYYPTGRYELSSSNVGVNSGIAFGSGLVYQTAKKREIHMDLKYQLGLGYFGKMSSHQLLFTLGYGLIKRK</sequence>
<evidence type="ECO:0000313" key="3">
    <source>
        <dbReference type="Proteomes" id="UP000184474"/>
    </source>
</evidence>
<evidence type="ECO:0000256" key="1">
    <source>
        <dbReference type="SAM" id="SignalP"/>
    </source>
</evidence>
<reference evidence="3" key="1">
    <citation type="submission" date="2016-11" db="EMBL/GenBank/DDBJ databases">
        <authorList>
            <person name="Varghese N."/>
            <person name="Submissions S."/>
        </authorList>
    </citation>
    <scope>NUCLEOTIDE SEQUENCE [LARGE SCALE GENOMIC DNA]</scope>
    <source>
        <strain evidence="3">DSM 26134</strain>
    </source>
</reference>
<proteinExistence type="predicted"/>
<feature type="chain" id="PRO_5012160989" description="Outer membrane protein beta-barrel domain-containing protein" evidence="1">
    <location>
        <begin position="19"/>
        <end position="422"/>
    </location>
</feature>
<dbReference type="EMBL" id="FRAA01000002">
    <property type="protein sequence ID" value="SHJ97103.1"/>
    <property type="molecule type" value="Genomic_DNA"/>
</dbReference>
<keyword evidence="1" id="KW-0732">Signal</keyword>